<gene>
    <name evidence="1" type="ORF">SMRZ_LOCUS21057</name>
</gene>
<protein>
    <submittedName>
        <fullName evidence="1">Uncharacterized protein</fullName>
    </submittedName>
</protein>
<evidence type="ECO:0000313" key="1">
    <source>
        <dbReference type="EMBL" id="VDP38129.1"/>
    </source>
</evidence>
<keyword evidence="2" id="KW-1185">Reference proteome</keyword>
<dbReference type="AlphaFoldDB" id="A0A183MYD2"/>
<accession>A0A183MYD2</accession>
<feature type="non-terminal residue" evidence="1">
    <location>
        <position position="1"/>
    </location>
</feature>
<dbReference type="EMBL" id="UZAI01018557">
    <property type="protein sequence ID" value="VDP38129.1"/>
    <property type="molecule type" value="Genomic_DNA"/>
</dbReference>
<name>A0A183MYD2_9TREM</name>
<dbReference type="Proteomes" id="UP000277204">
    <property type="component" value="Unassembled WGS sequence"/>
</dbReference>
<sequence>ISLACTSNGAHISNFNRFITLSVYDVNYENSTVYSEPLCKKDFCKKLKITQHNVSMMIFLLLLLEA</sequence>
<organism evidence="1 2">
    <name type="scientific">Schistosoma margrebowiei</name>
    <dbReference type="NCBI Taxonomy" id="48269"/>
    <lineage>
        <taxon>Eukaryota</taxon>
        <taxon>Metazoa</taxon>
        <taxon>Spiralia</taxon>
        <taxon>Lophotrochozoa</taxon>
        <taxon>Platyhelminthes</taxon>
        <taxon>Trematoda</taxon>
        <taxon>Digenea</taxon>
        <taxon>Strigeidida</taxon>
        <taxon>Schistosomatoidea</taxon>
        <taxon>Schistosomatidae</taxon>
        <taxon>Schistosoma</taxon>
    </lineage>
</organism>
<evidence type="ECO:0000313" key="2">
    <source>
        <dbReference type="Proteomes" id="UP000277204"/>
    </source>
</evidence>
<proteinExistence type="predicted"/>
<reference evidence="1 2" key="1">
    <citation type="submission" date="2018-11" db="EMBL/GenBank/DDBJ databases">
        <authorList>
            <consortium name="Pathogen Informatics"/>
        </authorList>
    </citation>
    <scope>NUCLEOTIDE SEQUENCE [LARGE SCALE GENOMIC DNA]</scope>
    <source>
        <strain evidence="1 2">Zambia</strain>
    </source>
</reference>